<feature type="domain" description="Ppx/GppA phosphatase N-terminal" evidence="2">
    <location>
        <begin position="23"/>
        <end position="303"/>
    </location>
</feature>
<dbReference type="SUPFAM" id="SSF53067">
    <property type="entry name" value="Actin-like ATPase domain"/>
    <property type="match status" value="2"/>
</dbReference>
<name>A0A0R2AZH8_9LACO</name>
<keyword evidence="4" id="KW-1185">Reference proteome</keyword>
<dbReference type="STRING" id="1423781.FD06_GL000646"/>
<dbReference type="InterPro" id="IPR003695">
    <property type="entry name" value="Ppx_GppA_N"/>
</dbReference>
<dbReference type="EMBL" id="AYYQ01000008">
    <property type="protein sequence ID" value="KRM69097.1"/>
    <property type="molecule type" value="Genomic_DNA"/>
</dbReference>
<dbReference type="RefSeq" id="WP_054658610.1">
    <property type="nucleotide sequence ID" value="NZ_AYYQ01000008.1"/>
</dbReference>
<dbReference type="PANTHER" id="PTHR30005">
    <property type="entry name" value="EXOPOLYPHOSPHATASE"/>
    <property type="match status" value="1"/>
</dbReference>
<dbReference type="CDD" id="cd24052">
    <property type="entry name" value="ASKHA_NBD_HpPPX-GppA-like"/>
    <property type="match status" value="1"/>
</dbReference>
<dbReference type="InterPro" id="IPR043129">
    <property type="entry name" value="ATPase_NBD"/>
</dbReference>
<accession>A0A0R2AZH8</accession>
<dbReference type="Gene3D" id="3.30.420.40">
    <property type="match status" value="1"/>
</dbReference>
<proteinExistence type="inferred from homology"/>
<dbReference type="InterPro" id="IPR050273">
    <property type="entry name" value="GppA/Ppx_hydrolase"/>
</dbReference>
<sequence>MKHLAVIDLGSNSARLTVTRIQDNGAYENVVEKKDPVRLSENMGKENILKQPAIDRTIESLKAFHDIYAQYENVEVKAVATAATRIAKNQKEFINLVKSETGINLEVISGETEARYDYLGVMAKMPVANCIIMDTGGASTELILVHNHIAEHMISIPYGAVNLTETFLDADKVSAYELFCLTAKMQNIFNNIMWLNKGRHLPIVALGGSNRTLAKIIRKKVLKQAEVDIQSLRMSLSEAQTIYENLLQCDLKQRRAIPGVSKERADIIIGGLNPIITLMNLIDSQSIMFSTAGLRNGILSEYLSNNLN</sequence>
<gene>
    <name evidence="3" type="ORF">FD06_GL000646</name>
</gene>
<dbReference type="GO" id="GO:0016462">
    <property type="term" value="F:pyrophosphatase activity"/>
    <property type="evidence" value="ECO:0007669"/>
    <property type="project" value="TreeGrafter"/>
</dbReference>
<reference evidence="3 4" key="1">
    <citation type="journal article" date="2015" name="Genome Announc.">
        <title>Expanding the biotechnology potential of lactobacilli through comparative genomics of 213 strains and associated genera.</title>
        <authorList>
            <person name="Sun Z."/>
            <person name="Harris H.M."/>
            <person name="McCann A."/>
            <person name="Guo C."/>
            <person name="Argimon S."/>
            <person name="Zhang W."/>
            <person name="Yang X."/>
            <person name="Jeffery I.B."/>
            <person name="Cooney J.C."/>
            <person name="Kagawa T.F."/>
            <person name="Liu W."/>
            <person name="Song Y."/>
            <person name="Salvetti E."/>
            <person name="Wrobel A."/>
            <person name="Rasinkangas P."/>
            <person name="Parkhill J."/>
            <person name="Rea M.C."/>
            <person name="O'Sullivan O."/>
            <person name="Ritari J."/>
            <person name="Douillard F.P."/>
            <person name="Paul Ross R."/>
            <person name="Yang R."/>
            <person name="Briner A.E."/>
            <person name="Felis G.E."/>
            <person name="de Vos W.M."/>
            <person name="Barrangou R."/>
            <person name="Klaenhammer T.R."/>
            <person name="Caufield P.W."/>
            <person name="Cui Y."/>
            <person name="Zhang H."/>
            <person name="O'Toole P.W."/>
        </authorList>
    </citation>
    <scope>NUCLEOTIDE SEQUENCE [LARGE SCALE GENOMIC DNA]</scope>
    <source>
        <strain evidence="3 4">DSM 23829</strain>
    </source>
</reference>
<dbReference type="OrthoDB" id="9807195at2"/>
<comment type="similarity">
    <text evidence="1">Belongs to the GppA/Ppx family.</text>
</comment>
<dbReference type="Gene3D" id="3.30.420.150">
    <property type="entry name" value="Exopolyphosphatase. Domain 2"/>
    <property type="match status" value="1"/>
</dbReference>
<evidence type="ECO:0000259" key="2">
    <source>
        <dbReference type="Pfam" id="PF02541"/>
    </source>
</evidence>
<dbReference type="PANTHER" id="PTHR30005:SF0">
    <property type="entry name" value="RETROGRADE REGULATION PROTEIN 2"/>
    <property type="match status" value="1"/>
</dbReference>
<dbReference type="PATRIC" id="fig|1423781.4.peg.660"/>
<evidence type="ECO:0000313" key="4">
    <source>
        <dbReference type="Proteomes" id="UP000052012"/>
    </source>
</evidence>
<dbReference type="AlphaFoldDB" id="A0A0R2AZH8"/>
<organism evidence="3 4">
    <name type="scientific">Apilactobacillus ozensis DSM 23829 = JCM 17196</name>
    <dbReference type="NCBI Taxonomy" id="1423781"/>
    <lineage>
        <taxon>Bacteria</taxon>
        <taxon>Bacillati</taxon>
        <taxon>Bacillota</taxon>
        <taxon>Bacilli</taxon>
        <taxon>Lactobacillales</taxon>
        <taxon>Lactobacillaceae</taxon>
        <taxon>Apilactobacillus</taxon>
    </lineage>
</organism>
<comment type="caution">
    <text evidence="3">The sequence shown here is derived from an EMBL/GenBank/DDBJ whole genome shotgun (WGS) entry which is preliminary data.</text>
</comment>
<evidence type="ECO:0000256" key="1">
    <source>
        <dbReference type="ARBA" id="ARBA00007125"/>
    </source>
</evidence>
<protein>
    <submittedName>
        <fullName evidence="3">Exopolyphosphatase</fullName>
    </submittedName>
</protein>
<dbReference type="Proteomes" id="UP000052012">
    <property type="component" value="Unassembled WGS sequence"/>
</dbReference>
<dbReference type="Pfam" id="PF02541">
    <property type="entry name" value="Ppx-GppA"/>
    <property type="match status" value="1"/>
</dbReference>
<evidence type="ECO:0000313" key="3">
    <source>
        <dbReference type="EMBL" id="KRM69097.1"/>
    </source>
</evidence>